<accession>A0A8H7CFT9</accession>
<evidence type="ECO:0000313" key="1">
    <source>
        <dbReference type="EMBL" id="KAF7334811.1"/>
    </source>
</evidence>
<comment type="caution">
    <text evidence="1">The sequence shown here is derived from an EMBL/GenBank/DDBJ whole genome shotgun (WGS) entry which is preliminary data.</text>
</comment>
<keyword evidence="2" id="KW-1185">Reference proteome</keyword>
<dbReference type="AlphaFoldDB" id="A0A8H7CFT9"/>
<organism evidence="1 2">
    <name type="scientific">Mycena sanguinolenta</name>
    <dbReference type="NCBI Taxonomy" id="230812"/>
    <lineage>
        <taxon>Eukaryota</taxon>
        <taxon>Fungi</taxon>
        <taxon>Dikarya</taxon>
        <taxon>Basidiomycota</taxon>
        <taxon>Agaricomycotina</taxon>
        <taxon>Agaricomycetes</taxon>
        <taxon>Agaricomycetidae</taxon>
        <taxon>Agaricales</taxon>
        <taxon>Marasmiineae</taxon>
        <taxon>Mycenaceae</taxon>
        <taxon>Mycena</taxon>
    </lineage>
</organism>
<dbReference type="OrthoDB" id="429143at2759"/>
<dbReference type="Proteomes" id="UP000623467">
    <property type="component" value="Unassembled WGS sequence"/>
</dbReference>
<sequence length="185" mass="20764">MASRSSLVVLRRAPFPGKPAATTYLLLRGDTITHATRRRVRPSSRLAVQPRQQLWAQRHWDDVRTAPVMRARTKCDRSRRALRTQEYRFARRCHNHRLTADRNLSAMLLEARQACDGATARNGTTAGRIATAVKFGQEQAFKIVQNAMDALNLTEEIIAKEGIDCDFWRGLASGTSLPTSSASYP</sequence>
<evidence type="ECO:0000313" key="2">
    <source>
        <dbReference type="Proteomes" id="UP000623467"/>
    </source>
</evidence>
<dbReference type="EMBL" id="JACAZH010000045">
    <property type="protein sequence ID" value="KAF7334811.1"/>
    <property type="molecule type" value="Genomic_DNA"/>
</dbReference>
<protein>
    <submittedName>
        <fullName evidence="1">Fad dependent oxidoreductase</fullName>
    </submittedName>
</protein>
<name>A0A8H7CFT9_9AGAR</name>
<reference evidence="1" key="1">
    <citation type="submission" date="2020-05" db="EMBL/GenBank/DDBJ databases">
        <title>Mycena genomes resolve the evolution of fungal bioluminescence.</title>
        <authorList>
            <person name="Tsai I.J."/>
        </authorList>
    </citation>
    <scope>NUCLEOTIDE SEQUENCE</scope>
    <source>
        <strain evidence="1">160909Yilan</strain>
    </source>
</reference>
<gene>
    <name evidence="1" type="ORF">MSAN_02367700</name>
</gene>
<proteinExistence type="predicted"/>